<dbReference type="PANTHER" id="PTHR14964:SF2">
    <property type="entry name" value="NUCLEAR RECEPTOR-BINDING FACTOR 2"/>
    <property type="match status" value="1"/>
</dbReference>
<keyword evidence="2" id="KW-1185">Reference proteome</keyword>
<dbReference type="Proteomes" id="UP000694867">
    <property type="component" value="Unplaced"/>
</dbReference>
<dbReference type="KEGG" id="goe:100904365"/>
<dbReference type="InterPro" id="IPR039679">
    <property type="entry name" value="NRBF2"/>
</dbReference>
<evidence type="ECO:0000313" key="2">
    <source>
        <dbReference type="Proteomes" id="UP000694867"/>
    </source>
</evidence>
<organism evidence="2 3">
    <name type="scientific">Galendromus occidentalis</name>
    <name type="common">western predatory mite</name>
    <dbReference type="NCBI Taxonomy" id="34638"/>
    <lineage>
        <taxon>Eukaryota</taxon>
        <taxon>Metazoa</taxon>
        <taxon>Ecdysozoa</taxon>
        <taxon>Arthropoda</taxon>
        <taxon>Chelicerata</taxon>
        <taxon>Arachnida</taxon>
        <taxon>Acari</taxon>
        <taxon>Parasitiformes</taxon>
        <taxon>Mesostigmata</taxon>
        <taxon>Gamasina</taxon>
        <taxon>Phytoseioidea</taxon>
        <taxon>Phytoseiidae</taxon>
        <taxon>Typhlodrominae</taxon>
        <taxon>Galendromus</taxon>
    </lineage>
</organism>
<evidence type="ECO:0000259" key="1">
    <source>
        <dbReference type="Pfam" id="PF17169"/>
    </source>
</evidence>
<dbReference type="PANTHER" id="PTHR14964">
    <property type="entry name" value="NUCLEAR RECEPTOR BINDING FACTOR 2"/>
    <property type="match status" value="1"/>
</dbReference>
<proteinExistence type="predicted"/>
<sequence>MELQLDCEVHIDLAHRERRRADRLLQSHRFDEAISAHQDAITQLEKVLAFAKDPVVNESIQLQIAFHNRQQLIVACRREKQRSLLKRQASVSYCRETGEVIEIAEMALPDQTDQDQDETNTTKMHMLFNQNADLLQQLYRKSKDSKSQNSDCQVIDELRANNTELRKMLGHLASDNCALRRRNRELRDEIEFLRSKLNQVEQPRLVIPELAPLERPDFDA</sequence>
<feature type="domain" description="Nuclear receptor-binding factor 2 MIT" evidence="1">
    <location>
        <begin position="8"/>
        <end position="80"/>
    </location>
</feature>
<dbReference type="Pfam" id="PF17169">
    <property type="entry name" value="NRBF2_MIT"/>
    <property type="match status" value="1"/>
</dbReference>
<dbReference type="InterPro" id="IPR033393">
    <property type="entry name" value="NRBF2_MIT"/>
</dbReference>
<keyword evidence="3" id="KW-0675">Receptor</keyword>
<dbReference type="SUPFAM" id="SSF140361">
    <property type="entry name" value="MIT domain-like"/>
    <property type="match status" value="1"/>
</dbReference>
<name>A0AAJ6QSP9_9ACAR</name>
<accession>A0AAJ6QSP9</accession>
<reference evidence="3" key="1">
    <citation type="submission" date="2025-08" db="UniProtKB">
        <authorList>
            <consortium name="RefSeq"/>
        </authorList>
    </citation>
    <scope>IDENTIFICATION</scope>
</reference>
<dbReference type="GO" id="GO:0006914">
    <property type="term" value="P:autophagy"/>
    <property type="evidence" value="ECO:0007669"/>
    <property type="project" value="InterPro"/>
</dbReference>
<dbReference type="RefSeq" id="XP_003742626.1">
    <property type="nucleotide sequence ID" value="XM_003742578.2"/>
</dbReference>
<dbReference type="Gene3D" id="1.20.58.80">
    <property type="entry name" value="Phosphotransferase system, lactose/cellobiose-type IIA subunit"/>
    <property type="match status" value="1"/>
</dbReference>
<protein>
    <submittedName>
        <fullName evidence="3">Nuclear receptor-binding factor 2</fullName>
    </submittedName>
</protein>
<dbReference type="AlphaFoldDB" id="A0AAJ6QSP9"/>
<dbReference type="GeneID" id="100904365"/>
<evidence type="ECO:0000313" key="3">
    <source>
        <dbReference type="RefSeq" id="XP_003742626.1"/>
    </source>
</evidence>
<gene>
    <name evidence="3" type="primary">LOC100904365</name>
</gene>